<organism evidence="2 3">
    <name type="scientific">Marinobacter confluentis</name>
    <dbReference type="NCBI Taxonomy" id="1697557"/>
    <lineage>
        <taxon>Bacteria</taxon>
        <taxon>Pseudomonadati</taxon>
        <taxon>Pseudomonadota</taxon>
        <taxon>Gammaproteobacteria</taxon>
        <taxon>Pseudomonadales</taxon>
        <taxon>Marinobacteraceae</taxon>
        <taxon>Marinobacter</taxon>
    </lineage>
</organism>
<feature type="compositionally biased region" description="Low complexity" evidence="1">
    <location>
        <begin position="42"/>
        <end position="56"/>
    </location>
</feature>
<dbReference type="RefSeq" id="WP_135801875.1">
    <property type="nucleotide sequence ID" value="NZ_SRPF01000001.1"/>
</dbReference>
<reference evidence="2 3" key="1">
    <citation type="submission" date="2019-04" db="EMBL/GenBank/DDBJ databases">
        <authorList>
            <person name="Park S."/>
            <person name="Yoon J.-H."/>
        </authorList>
    </citation>
    <scope>NUCLEOTIDE SEQUENCE [LARGE SCALE GENOMIC DNA]</scope>
    <source>
        <strain evidence="2 3">HJM-18</strain>
    </source>
</reference>
<dbReference type="AlphaFoldDB" id="A0A4Z1C505"/>
<accession>A0A4Z1C505</accession>
<feature type="region of interest" description="Disordered" evidence="1">
    <location>
        <begin position="42"/>
        <end position="71"/>
    </location>
</feature>
<dbReference type="EMBL" id="SRPF01000001">
    <property type="protein sequence ID" value="TGN41491.1"/>
    <property type="molecule type" value="Genomic_DNA"/>
</dbReference>
<sequence length="357" mass="38274">MPVRLLLAVAFIALCTVGIGFYLSAENTGRFAWLTDALPGQATASQTTSSPTAASTNVPSQAPPPTEPPDNALGFMLASAAQQYAQDIRYPAYSLPLTEAQAEGYQGNRFDPVALPLPGDGTFTVTLEKFRFVADEPILVAASVTGQQVVSDTMTASLESAANRDILESGALARSADGFYEGQLTAASEPGEYRLIVEARIDGDTVRHASTLTIEPYLGDFKGLGDPDIRNNDLVIPVHFDAEAPGYYSLSAQLLDNGRPIALLNAEKRMDGSSNTIDLRAHGTVLAGKQVDGQLHIRHLQIRRLPAQPGDRTDYGFGPDEGYTFTPPDLESLTDTPASDPESEQRAALFQKLADRF</sequence>
<dbReference type="OrthoDB" id="6358017at2"/>
<evidence type="ECO:0000313" key="2">
    <source>
        <dbReference type="EMBL" id="TGN41491.1"/>
    </source>
</evidence>
<evidence type="ECO:0000313" key="3">
    <source>
        <dbReference type="Proteomes" id="UP000298325"/>
    </source>
</evidence>
<protein>
    <submittedName>
        <fullName evidence="2">Uncharacterized protein</fullName>
    </submittedName>
</protein>
<keyword evidence="3" id="KW-1185">Reference proteome</keyword>
<proteinExistence type="predicted"/>
<comment type="caution">
    <text evidence="2">The sequence shown here is derived from an EMBL/GenBank/DDBJ whole genome shotgun (WGS) entry which is preliminary data.</text>
</comment>
<gene>
    <name evidence="2" type="ORF">E5Q11_02850</name>
</gene>
<name>A0A4Z1C505_9GAMM</name>
<dbReference type="Proteomes" id="UP000298325">
    <property type="component" value="Unassembled WGS sequence"/>
</dbReference>
<evidence type="ECO:0000256" key="1">
    <source>
        <dbReference type="SAM" id="MobiDB-lite"/>
    </source>
</evidence>
<feature type="region of interest" description="Disordered" evidence="1">
    <location>
        <begin position="308"/>
        <end position="346"/>
    </location>
</feature>